<protein>
    <recommendedName>
        <fullName evidence="3">DUF771 domain-containing protein</fullName>
    </recommendedName>
</protein>
<name>A0A265E7B7_9STAP</name>
<gene>
    <name evidence="1" type="ORF">CFN03_08720</name>
</gene>
<dbReference type="RefSeq" id="WP_094906671.1">
    <property type="nucleotide sequence ID" value="NZ_NPEZ01000003.1"/>
</dbReference>
<organism evidence="1 2">
    <name type="scientific">Salinicoccus roseus</name>
    <dbReference type="NCBI Taxonomy" id="45670"/>
    <lineage>
        <taxon>Bacteria</taxon>
        <taxon>Bacillati</taxon>
        <taxon>Bacillota</taxon>
        <taxon>Bacilli</taxon>
        <taxon>Bacillales</taxon>
        <taxon>Staphylococcaceae</taxon>
        <taxon>Salinicoccus</taxon>
    </lineage>
</organism>
<dbReference type="Pfam" id="PF05595">
    <property type="entry name" value="DUF771"/>
    <property type="match status" value="1"/>
</dbReference>
<dbReference type="InterPro" id="IPR008489">
    <property type="entry name" value="DUF771"/>
</dbReference>
<evidence type="ECO:0000313" key="1">
    <source>
        <dbReference type="EMBL" id="OZT77148.1"/>
    </source>
</evidence>
<proteinExistence type="predicted"/>
<evidence type="ECO:0008006" key="3">
    <source>
        <dbReference type="Google" id="ProtNLM"/>
    </source>
</evidence>
<sequence length="100" mass="11874">MQKLTATIPIPENYVMITKVEYEELQKNTLLGKYLTLQGLVELTGKSKPWLDEKLLSHPRRMKDIESFTHFPQSRGDKWAFKEKEMRDYLDKNFLDILRG</sequence>
<dbReference type="AlphaFoldDB" id="A0A265E7B7"/>
<dbReference type="EMBL" id="NPEZ01000003">
    <property type="protein sequence ID" value="OZT77148.1"/>
    <property type="molecule type" value="Genomic_DNA"/>
</dbReference>
<reference evidence="1 2" key="1">
    <citation type="submission" date="2017-07" db="EMBL/GenBank/DDBJ databases">
        <title>Shotgun whole genome sequences of three halophilic bacterial isolates.</title>
        <authorList>
            <person name="Pozzo T."/>
            <person name="Higdon S.M."/>
            <person name="Quillaguaman J."/>
        </authorList>
    </citation>
    <scope>NUCLEOTIDE SEQUENCE [LARGE SCALE GENOMIC DNA]</scope>
    <source>
        <strain evidence="1 2">BU-1</strain>
    </source>
</reference>
<evidence type="ECO:0000313" key="2">
    <source>
        <dbReference type="Proteomes" id="UP000216682"/>
    </source>
</evidence>
<comment type="caution">
    <text evidence="1">The sequence shown here is derived from an EMBL/GenBank/DDBJ whole genome shotgun (WGS) entry which is preliminary data.</text>
</comment>
<dbReference type="Proteomes" id="UP000216682">
    <property type="component" value="Unassembled WGS sequence"/>
</dbReference>
<accession>A0A265E7B7</accession>